<dbReference type="EMBL" id="BDGG01000013">
    <property type="protein sequence ID" value="GAV06432.1"/>
    <property type="molecule type" value="Genomic_DNA"/>
</dbReference>
<dbReference type="InterPro" id="IPR004046">
    <property type="entry name" value="GST_C"/>
</dbReference>
<proteinExistence type="predicted"/>
<name>A0A1D1VYD9_RAMVA</name>
<protein>
    <recommendedName>
        <fullName evidence="1">Glutathione S-transferase C-terminal domain-containing protein</fullName>
    </recommendedName>
</protein>
<dbReference type="InterPro" id="IPR036282">
    <property type="entry name" value="Glutathione-S-Trfase_C_sf"/>
</dbReference>
<dbReference type="Proteomes" id="UP000186922">
    <property type="component" value="Unassembled WGS sequence"/>
</dbReference>
<organism evidence="2 3">
    <name type="scientific">Ramazzottius varieornatus</name>
    <name type="common">Water bear</name>
    <name type="synonym">Tardigrade</name>
    <dbReference type="NCBI Taxonomy" id="947166"/>
    <lineage>
        <taxon>Eukaryota</taxon>
        <taxon>Metazoa</taxon>
        <taxon>Ecdysozoa</taxon>
        <taxon>Tardigrada</taxon>
        <taxon>Eutardigrada</taxon>
        <taxon>Parachela</taxon>
        <taxon>Hypsibioidea</taxon>
        <taxon>Ramazzottiidae</taxon>
        <taxon>Ramazzottius</taxon>
    </lineage>
</organism>
<evidence type="ECO:0000313" key="2">
    <source>
        <dbReference type="EMBL" id="GAV06432.1"/>
    </source>
</evidence>
<keyword evidence="3" id="KW-1185">Reference proteome</keyword>
<dbReference type="SUPFAM" id="SSF47616">
    <property type="entry name" value="GST C-terminal domain-like"/>
    <property type="match status" value="1"/>
</dbReference>
<dbReference type="Pfam" id="PF14497">
    <property type="entry name" value="GST_C_3"/>
    <property type="match status" value="1"/>
</dbReference>
<accession>A0A1D1VYD9</accession>
<sequence>MDNPSRALKKCIKTGIGRYNLYGSGPCQSQISKPEVQVHGTWLWMGARTNGAWLLELSKNAGEAKKQFVDEVLASKMCLFEHCNSLENENPFRLGDSITYSDFALFAVPSHFLLILSNSSLSV</sequence>
<comment type="caution">
    <text evidence="2">The sequence shown here is derived from an EMBL/GenBank/DDBJ whole genome shotgun (WGS) entry which is preliminary data.</text>
</comment>
<reference evidence="2 3" key="1">
    <citation type="journal article" date="2016" name="Nat. Commun.">
        <title>Extremotolerant tardigrade genome and improved radiotolerance of human cultured cells by tardigrade-unique protein.</title>
        <authorList>
            <person name="Hashimoto T."/>
            <person name="Horikawa D.D."/>
            <person name="Saito Y."/>
            <person name="Kuwahara H."/>
            <person name="Kozuka-Hata H."/>
            <person name="Shin-I T."/>
            <person name="Minakuchi Y."/>
            <person name="Ohishi K."/>
            <person name="Motoyama A."/>
            <person name="Aizu T."/>
            <person name="Enomoto A."/>
            <person name="Kondo K."/>
            <person name="Tanaka S."/>
            <person name="Hara Y."/>
            <person name="Koshikawa S."/>
            <person name="Sagara H."/>
            <person name="Miura T."/>
            <person name="Yokobori S."/>
            <person name="Miyagawa K."/>
            <person name="Suzuki Y."/>
            <person name="Kubo T."/>
            <person name="Oyama M."/>
            <person name="Kohara Y."/>
            <person name="Fujiyama A."/>
            <person name="Arakawa K."/>
            <person name="Katayama T."/>
            <person name="Toyoda A."/>
            <person name="Kunieda T."/>
        </authorList>
    </citation>
    <scope>NUCLEOTIDE SEQUENCE [LARGE SCALE GENOMIC DNA]</scope>
    <source>
        <strain evidence="2 3">YOKOZUNA-1</strain>
    </source>
</reference>
<feature type="domain" description="Glutathione S-transferase C-terminal" evidence="1">
    <location>
        <begin position="63"/>
        <end position="111"/>
    </location>
</feature>
<evidence type="ECO:0000259" key="1">
    <source>
        <dbReference type="Pfam" id="PF14497"/>
    </source>
</evidence>
<dbReference type="AlphaFoldDB" id="A0A1D1VYD9"/>
<evidence type="ECO:0000313" key="3">
    <source>
        <dbReference type="Proteomes" id="UP000186922"/>
    </source>
</evidence>
<gene>
    <name evidence="2" type="primary">RvY_16427-1</name>
    <name evidence="2" type="synonym">RvY_16427.1</name>
    <name evidence="2" type="ORF">RvY_16427</name>
</gene>